<organism evidence="1 2">
    <name type="scientific">Lwoffella lincolnii</name>
    <dbReference type="NCBI Taxonomy" id="90241"/>
    <lineage>
        <taxon>Bacteria</taxon>
        <taxon>Pseudomonadati</taxon>
        <taxon>Pseudomonadota</taxon>
        <taxon>Gammaproteobacteria</taxon>
        <taxon>Moraxellales</taxon>
        <taxon>Moraxellaceae</taxon>
        <taxon>Lwoffella</taxon>
    </lineage>
</organism>
<dbReference type="AlphaFoldDB" id="A0A1T0CK77"/>
<name>A0A1T0CK77_9GAMM</name>
<evidence type="ECO:0000313" key="1">
    <source>
        <dbReference type="EMBL" id="OOS22724.1"/>
    </source>
</evidence>
<keyword evidence="2" id="KW-1185">Reference proteome</keyword>
<sequence length="95" mass="10723">MADIEIERQHNMDLATARHQAKQWLKQACDEYGLDVDYVEGDSQDTASISRSGIAGHAVLDEQKIRFKAELGFAARLLKGKIKQELENGLDEFFV</sequence>
<reference evidence="1 2" key="1">
    <citation type="submission" date="2017-02" db="EMBL/GenBank/DDBJ databases">
        <title>Draft genome sequence of Moraxella lincolnii CCUG 9405T type strain.</title>
        <authorList>
            <person name="Salva-Serra F."/>
            <person name="Engstrom-Jakobsson H."/>
            <person name="Thorell K."/>
            <person name="Jaen-Luchoro D."/>
            <person name="Gonzales-Siles L."/>
            <person name="Karlsson R."/>
            <person name="Yazdan S."/>
            <person name="Boulund F."/>
            <person name="Johnning A."/>
            <person name="Engstrand L."/>
            <person name="Kristiansson E."/>
            <person name="Moore E."/>
        </authorList>
    </citation>
    <scope>NUCLEOTIDE SEQUENCE [LARGE SCALE GENOMIC DNA]</scope>
    <source>
        <strain evidence="1 2">CCUG 9405</strain>
    </source>
</reference>
<dbReference type="Pfam" id="PF09650">
    <property type="entry name" value="PHA_gran_rgn"/>
    <property type="match status" value="1"/>
</dbReference>
<dbReference type="InterPro" id="IPR013433">
    <property type="entry name" value="PHA_gran_rgn"/>
</dbReference>
<proteinExistence type="predicted"/>
<dbReference type="RefSeq" id="WP_078306135.1">
    <property type="nucleotide sequence ID" value="NZ_CP147511.1"/>
</dbReference>
<evidence type="ECO:0000313" key="2">
    <source>
        <dbReference type="Proteomes" id="UP000191094"/>
    </source>
</evidence>
<accession>A0A1T0CK77</accession>
<dbReference type="Proteomes" id="UP000191094">
    <property type="component" value="Unassembled WGS sequence"/>
</dbReference>
<dbReference type="EMBL" id="MUYT01000001">
    <property type="protein sequence ID" value="OOS22724.1"/>
    <property type="molecule type" value="Genomic_DNA"/>
</dbReference>
<dbReference type="NCBIfam" id="TIGR02610">
    <property type="entry name" value="PHA_gran_rgn"/>
    <property type="match status" value="1"/>
</dbReference>
<comment type="caution">
    <text evidence="1">The sequence shown here is derived from an EMBL/GenBank/DDBJ whole genome shotgun (WGS) entry which is preliminary data.</text>
</comment>
<gene>
    <name evidence="1" type="ORF">B0682_00400</name>
</gene>
<dbReference type="OrthoDB" id="287584at2"/>
<protein>
    <submittedName>
        <fullName evidence="1">Polyhydroxyalkanoic acid system protein</fullName>
    </submittedName>
</protein>